<dbReference type="HOGENOM" id="CLU_052836_0_0_1"/>
<dbReference type="Proteomes" id="UP000053257">
    <property type="component" value="Unassembled WGS sequence"/>
</dbReference>
<sequence>MFYYISFLRPPPYQAAPGVPISITPQVANDLRTQLFTDAQDIYYSWLPVNSAGGAPQHPIAIPRPLKLTTWRDANAYREVSVPPPQGAKGGQTYRLILTGHGQGYPYIVNLASPAVGDRPFPVLSMPITFSSRKLFAVAASKQEAVERVYRLGNGSGQQAFMTIMEQTSFDLDKKVWDSGIGLSSWLVGLFQGSADADENPLVQELRECLTAQDCKAIELAGTGIVSLALGATRSLRHGAELRGCIMTTDLASAMPLLEKNISENRSLFRAASASPKSVVLDWDEEFLPPEVSEICTGFDVIILADVTYNTASFPSLIRTLQTLIRNGDPDENKKSPLVVLGYKERDASERSLWDMATDIGVALEKVDERQGAGGNPVEIWLARATESS</sequence>
<reference evidence="1 2" key="1">
    <citation type="journal article" date="2014" name="PLoS Genet.">
        <title>Analysis of the Phlebiopsis gigantea genome, transcriptome and secretome provides insight into its pioneer colonization strategies of wood.</title>
        <authorList>
            <person name="Hori C."/>
            <person name="Ishida T."/>
            <person name="Igarashi K."/>
            <person name="Samejima M."/>
            <person name="Suzuki H."/>
            <person name="Master E."/>
            <person name="Ferreira P."/>
            <person name="Ruiz-Duenas F.J."/>
            <person name="Held B."/>
            <person name="Canessa P."/>
            <person name="Larrondo L.F."/>
            <person name="Schmoll M."/>
            <person name="Druzhinina I.S."/>
            <person name="Kubicek C.P."/>
            <person name="Gaskell J.A."/>
            <person name="Kersten P."/>
            <person name="St John F."/>
            <person name="Glasner J."/>
            <person name="Sabat G."/>
            <person name="Splinter BonDurant S."/>
            <person name="Syed K."/>
            <person name="Yadav J."/>
            <person name="Mgbeahuruike A.C."/>
            <person name="Kovalchuk A."/>
            <person name="Asiegbu F.O."/>
            <person name="Lackner G."/>
            <person name="Hoffmeister D."/>
            <person name="Rencoret J."/>
            <person name="Gutierrez A."/>
            <person name="Sun H."/>
            <person name="Lindquist E."/>
            <person name="Barry K."/>
            <person name="Riley R."/>
            <person name="Grigoriev I.V."/>
            <person name="Henrissat B."/>
            <person name="Kues U."/>
            <person name="Berka R.M."/>
            <person name="Martinez A.T."/>
            <person name="Covert S.F."/>
            <person name="Blanchette R.A."/>
            <person name="Cullen D."/>
        </authorList>
    </citation>
    <scope>NUCLEOTIDE SEQUENCE [LARGE SCALE GENOMIC DNA]</scope>
    <source>
        <strain evidence="1 2">11061_1 CR5-6</strain>
    </source>
</reference>
<protein>
    <submittedName>
        <fullName evidence="1">Uncharacterized protein</fullName>
    </submittedName>
</protein>
<dbReference type="InterPro" id="IPR029063">
    <property type="entry name" value="SAM-dependent_MTases_sf"/>
</dbReference>
<dbReference type="Pfam" id="PF10294">
    <property type="entry name" value="Methyltransf_16"/>
    <property type="match status" value="1"/>
</dbReference>
<dbReference type="PANTHER" id="PTHR14614:SF162">
    <property type="entry name" value="EXPRESSED PROTEIN"/>
    <property type="match status" value="1"/>
</dbReference>
<keyword evidence="2" id="KW-1185">Reference proteome</keyword>
<gene>
    <name evidence="1" type="ORF">PHLGIDRAFT_432641</name>
</gene>
<dbReference type="OrthoDB" id="413520at2759"/>
<dbReference type="AlphaFoldDB" id="A0A0C3RYC0"/>
<evidence type="ECO:0000313" key="2">
    <source>
        <dbReference type="Proteomes" id="UP000053257"/>
    </source>
</evidence>
<dbReference type="GO" id="GO:0005634">
    <property type="term" value="C:nucleus"/>
    <property type="evidence" value="ECO:0007669"/>
    <property type="project" value="TreeGrafter"/>
</dbReference>
<dbReference type="EMBL" id="KN840504">
    <property type="protein sequence ID" value="KIP07086.1"/>
    <property type="molecule type" value="Genomic_DNA"/>
</dbReference>
<evidence type="ECO:0000313" key="1">
    <source>
        <dbReference type="EMBL" id="KIP07086.1"/>
    </source>
</evidence>
<dbReference type="PANTHER" id="PTHR14614">
    <property type="entry name" value="HEPATOCELLULAR CARCINOMA-ASSOCIATED ANTIGEN"/>
    <property type="match status" value="1"/>
</dbReference>
<name>A0A0C3RYC0_PHLG1</name>
<dbReference type="GO" id="GO:0005737">
    <property type="term" value="C:cytoplasm"/>
    <property type="evidence" value="ECO:0007669"/>
    <property type="project" value="TreeGrafter"/>
</dbReference>
<dbReference type="InterPro" id="IPR019410">
    <property type="entry name" value="Methyltransf_16"/>
</dbReference>
<organism evidence="1 2">
    <name type="scientific">Phlebiopsis gigantea (strain 11061_1 CR5-6)</name>
    <name type="common">White-rot fungus</name>
    <name type="synonym">Peniophora gigantea</name>
    <dbReference type="NCBI Taxonomy" id="745531"/>
    <lineage>
        <taxon>Eukaryota</taxon>
        <taxon>Fungi</taxon>
        <taxon>Dikarya</taxon>
        <taxon>Basidiomycota</taxon>
        <taxon>Agaricomycotina</taxon>
        <taxon>Agaricomycetes</taxon>
        <taxon>Polyporales</taxon>
        <taxon>Phanerochaetaceae</taxon>
        <taxon>Phlebiopsis</taxon>
    </lineage>
</organism>
<dbReference type="GO" id="GO:0008757">
    <property type="term" value="F:S-adenosylmethionine-dependent methyltransferase activity"/>
    <property type="evidence" value="ECO:0007669"/>
    <property type="project" value="UniProtKB-ARBA"/>
</dbReference>
<accession>A0A0C3RYC0</accession>
<dbReference type="Gene3D" id="3.40.50.150">
    <property type="entry name" value="Vaccinia Virus protein VP39"/>
    <property type="match status" value="1"/>
</dbReference>
<proteinExistence type="predicted"/>
<dbReference type="STRING" id="745531.A0A0C3RYC0"/>